<dbReference type="Pfam" id="PF10545">
    <property type="entry name" value="MADF_DNA_bdg"/>
    <property type="match status" value="1"/>
</dbReference>
<organism evidence="2 3">
    <name type="scientific">Rhamnusium bicolor</name>
    <dbReference type="NCBI Taxonomy" id="1586634"/>
    <lineage>
        <taxon>Eukaryota</taxon>
        <taxon>Metazoa</taxon>
        <taxon>Ecdysozoa</taxon>
        <taxon>Arthropoda</taxon>
        <taxon>Hexapoda</taxon>
        <taxon>Insecta</taxon>
        <taxon>Pterygota</taxon>
        <taxon>Neoptera</taxon>
        <taxon>Endopterygota</taxon>
        <taxon>Coleoptera</taxon>
        <taxon>Polyphaga</taxon>
        <taxon>Cucujiformia</taxon>
        <taxon>Chrysomeloidea</taxon>
        <taxon>Cerambycidae</taxon>
        <taxon>Lepturinae</taxon>
        <taxon>Rhagiini</taxon>
        <taxon>Rhamnusium</taxon>
    </lineage>
</organism>
<evidence type="ECO:0000313" key="3">
    <source>
        <dbReference type="Proteomes" id="UP001162156"/>
    </source>
</evidence>
<dbReference type="InterPro" id="IPR006578">
    <property type="entry name" value="MADF-dom"/>
</dbReference>
<evidence type="ECO:0000313" key="2">
    <source>
        <dbReference type="EMBL" id="KAJ8963015.1"/>
    </source>
</evidence>
<gene>
    <name evidence="2" type="ORF">NQ314_005617</name>
</gene>
<dbReference type="PANTHER" id="PTHR12243">
    <property type="entry name" value="MADF DOMAIN TRANSCRIPTION FACTOR"/>
    <property type="match status" value="1"/>
</dbReference>
<comment type="caution">
    <text evidence="2">The sequence shown here is derived from an EMBL/GenBank/DDBJ whole genome shotgun (WGS) entry which is preliminary data.</text>
</comment>
<accession>A0AAV8ZHQ3</accession>
<dbReference type="PANTHER" id="PTHR12243:SF67">
    <property type="entry name" value="COREPRESSOR OF PANGOLIN, ISOFORM A-RELATED"/>
    <property type="match status" value="1"/>
</dbReference>
<feature type="domain" description="MADF" evidence="1">
    <location>
        <begin position="15"/>
        <end position="94"/>
    </location>
</feature>
<keyword evidence="3" id="KW-1185">Reference proteome</keyword>
<sequence>MSEEVIINDEVLLQHICNYEPLYKKSNPGYKSVLQKRKLLAIGFQKNLKLPVAAVKARFKSLREKYRREIAIENSLSRSGAGLNIRPHWPLMSFFKFMNEDTTGRETTSNFLSDIEDNTNTQEIYVVENIDSPSDINNYIIGDGDSSASQSNISIIEDKPTTVTQTRNKRKKQISNNTEEGEVDSILTTVSKAISCINETPKKRNKVENFSIYLVSELEAFPPIDAELFMDEVVNNLIKYKQELRQRDNLY</sequence>
<name>A0AAV8ZHQ3_9CUCU</name>
<evidence type="ECO:0000259" key="1">
    <source>
        <dbReference type="Pfam" id="PF10545"/>
    </source>
</evidence>
<dbReference type="Proteomes" id="UP001162156">
    <property type="component" value="Unassembled WGS sequence"/>
</dbReference>
<reference evidence="2" key="1">
    <citation type="journal article" date="2023" name="Insect Mol. Biol.">
        <title>Genome sequencing provides insights into the evolution of gene families encoding plant cell wall-degrading enzymes in longhorned beetles.</title>
        <authorList>
            <person name="Shin N.R."/>
            <person name="Okamura Y."/>
            <person name="Kirsch R."/>
            <person name="Pauchet Y."/>
        </authorList>
    </citation>
    <scope>NUCLEOTIDE SEQUENCE</scope>
    <source>
        <strain evidence="2">RBIC_L_NR</strain>
    </source>
</reference>
<dbReference type="InterPro" id="IPR039353">
    <property type="entry name" value="TF_Adf1"/>
</dbReference>
<dbReference type="EMBL" id="JANEYF010001566">
    <property type="protein sequence ID" value="KAJ8963015.1"/>
    <property type="molecule type" value="Genomic_DNA"/>
</dbReference>
<protein>
    <recommendedName>
        <fullName evidence="1">MADF domain-containing protein</fullName>
    </recommendedName>
</protein>
<dbReference type="SMART" id="SM00595">
    <property type="entry name" value="MADF"/>
    <property type="match status" value="1"/>
</dbReference>
<dbReference type="AlphaFoldDB" id="A0AAV8ZHQ3"/>
<proteinExistence type="predicted"/>